<evidence type="ECO:0000313" key="12">
    <source>
        <dbReference type="Proteomes" id="UP000252770"/>
    </source>
</evidence>
<gene>
    <name evidence="11" type="ORF">DT076_13605</name>
</gene>
<dbReference type="SUPFAM" id="SSF51569">
    <property type="entry name" value="Aldolase"/>
    <property type="match status" value="1"/>
</dbReference>
<evidence type="ECO:0000256" key="6">
    <source>
        <dbReference type="ARBA" id="ARBA00023141"/>
    </source>
</evidence>
<reference evidence="11 12" key="1">
    <citation type="submission" date="2018-07" db="EMBL/GenBank/DDBJ databases">
        <title>Desertimonas flava gen. nov. sp. nov.</title>
        <authorList>
            <person name="Liu S."/>
        </authorList>
    </citation>
    <scope>NUCLEOTIDE SEQUENCE [LARGE SCALE GENOMIC DNA]</scope>
    <source>
        <strain evidence="11 12">16Sb5-5</strain>
    </source>
</reference>
<name>A0A367YSS4_9ACTN</name>
<keyword evidence="5 8" id="KW-0808">Transferase</keyword>
<comment type="pathway">
    <text evidence="2 8">Metabolic intermediate biosynthesis; chorismate biosynthesis; chorismate from D-erythrose 4-phosphate and phosphoenolpyruvate: step 1/7.</text>
</comment>
<evidence type="ECO:0000256" key="7">
    <source>
        <dbReference type="ARBA" id="ARBA00047508"/>
    </source>
</evidence>
<dbReference type="Gene3D" id="3.20.20.70">
    <property type="entry name" value="Aldolase class I"/>
    <property type="match status" value="1"/>
</dbReference>
<keyword evidence="4 8" id="KW-0028">Amino-acid biosynthesis</keyword>
<dbReference type="GO" id="GO:0009073">
    <property type="term" value="P:aromatic amino acid family biosynthetic process"/>
    <property type="evidence" value="ECO:0007669"/>
    <property type="project" value="UniProtKB-KW"/>
</dbReference>
<evidence type="ECO:0000256" key="3">
    <source>
        <dbReference type="ARBA" id="ARBA00007985"/>
    </source>
</evidence>
<evidence type="ECO:0000256" key="4">
    <source>
        <dbReference type="ARBA" id="ARBA00022605"/>
    </source>
</evidence>
<proteinExistence type="inferred from homology"/>
<dbReference type="PIRSF" id="PIRSF001361">
    <property type="entry name" value="DAHP_synthase"/>
    <property type="match status" value="1"/>
</dbReference>
<keyword evidence="12" id="KW-1185">Reference proteome</keyword>
<evidence type="ECO:0000259" key="10">
    <source>
        <dbReference type="Pfam" id="PF00793"/>
    </source>
</evidence>
<dbReference type="EMBL" id="QOUI01000008">
    <property type="protein sequence ID" value="RCK68945.1"/>
    <property type="molecule type" value="Genomic_DNA"/>
</dbReference>
<dbReference type="GO" id="GO:0005737">
    <property type="term" value="C:cytoplasm"/>
    <property type="evidence" value="ECO:0007669"/>
    <property type="project" value="TreeGrafter"/>
</dbReference>
<sequence length="370" mass="38359">MTTTTAPGATAGPPTADVRVVGTEPLPSPATLFEEAPGDPVADSVRRSRDAVRAVLDGVDDRLLVVVGPCSIHDPDAGLEYAGRLAAEARRLEPDLLVVMRTYFEKPRTTVGWKGLVNDPHLDGSHDIGTGLRTARRFLLDVNALGLACATEFLEPITPQYLADLVTWGAIGARTAESQIHRQLVSGLSMPVGIKNGTDGGLQVAVDGCRAAAAAQTFLGIDAEGRAALVRTTGNTDTHLVLRGGASGPNHSREHVQAASDGMAAAGLNPRVLVDASHANSGKDHRRQPGVAADVAEQVAAGGPVAGVMLESFLVEGRQPLDVAVGPSALVRGQSVTDACLGWEQTVEVLDALAAAVGRARRTDGRGWSA</sequence>
<dbReference type="PANTHER" id="PTHR21225:SF12">
    <property type="entry name" value="PHOSPHO-2-DEHYDRO-3-DEOXYHEPTONATE ALDOLASE, TYROSINE-INHIBITED"/>
    <property type="match status" value="1"/>
</dbReference>
<keyword evidence="6 8" id="KW-0057">Aromatic amino acid biosynthesis</keyword>
<evidence type="ECO:0000256" key="1">
    <source>
        <dbReference type="ARBA" id="ARBA00003726"/>
    </source>
</evidence>
<dbReference type="EC" id="2.5.1.54" evidence="8"/>
<dbReference type="GO" id="GO:0003849">
    <property type="term" value="F:3-deoxy-7-phosphoheptulonate synthase activity"/>
    <property type="evidence" value="ECO:0007669"/>
    <property type="project" value="UniProtKB-EC"/>
</dbReference>
<dbReference type="InterPro" id="IPR006219">
    <property type="entry name" value="DAHP_synth_1"/>
</dbReference>
<dbReference type="AlphaFoldDB" id="A0A367YSS4"/>
<dbReference type="PANTHER" id="PTHR21225">
    <property type="entry name" value="PHOSPHO-2-DEHYDRO-3-DEOXYHEPTONATE ALDOLASE DAHP SYNTHETASE"/>
    <property type="match status" value="1"/>
</dbReference>
<organism evidence="11 12">
    <name type="scientific">Desertihabitans brevis</name>
    <dbReference type="NCBI Taxonomy" id="2268447"/>
    <lineage>
        <taxon>Bacteria</taxon>
        <taxon>Bacillati</taxon>
        <taxon>Actinomycetota</taxon>
        <taxon>Actinomycetes</taxon>
        <taxon>Propionibacteriales</taxon>
        <taxon>Propionibacteriaceae</taxon>
        <taxon>Desertihabitans</taxon>
    </lineage>
</organism>
<comment type="caution">
    <text evidence="11">The sequence shown here is derived from an EMBL/GenBank/DDBJ whole genome shotgun (WGS) entry which is preliminary data.</text>
</comment>
<dbReference type="Proteomes" id="UP000252770">
    <property type="component" value="Unassembled WGS sequence"/>
</dbReference>
<dbReference type="GO" id="GO:0008652">
    <property type="term" value="P:amino acid biosynthetic process"/>
    <property type="evidence" value="ECO:0007669"/>
    <property type="project" value="UniProtKB-KW"/>
</dbReference>
<dbReference type="RefSeq" id="WP_114127231.1">
    <property type="nucleotide sequence ID" value="NZ_QOUI01000008.1"/>
</dbReference>
<evidence type="ECO:0000256" key="8">
    <source>
        <dbReference type="PIRNR" id="PIRNR001361"/>
    </source>
</evidence>
<feature type="compositionally biased region" description="Low complexity" evidence="9">
    <location>
        <begin position="1"/>
        <end position="16"/>
    </location>
</feature>
<dbReference type="InterPro" id="IPR013785">
    <property type="entry name" value="Aldolase_TIM"/>
</dbReference>
<evidence type="ECO:0000313" key="11">
    <source>
        <dbReference type="EMBL" id="RCK68945.1"/>
    </source>
</evidence>
<evidence type="ECO:0000256" key="5">
    <source>
        <dbReference type="ARBA" id="ARBA00022679"/>
    </source>
</evidence>
<comment type="similarity">
    <text evidence="3 8">Belongs to the class-I DAHP synthase family.</text>
</comment>
<evidence type="ECO:0000256" key="9">
    <source>
        <dbReference type="SAM" id="MobiDB-lite"/>
    </source>
</evidence>
<protein>
    <recommendedName>
        <fullName evidence="8">Phospho-2-dehydro-3-deoxyheptonate aldolase</fullName>
        <ecNumber evidence="8">2.5.1.54</ecNumber>
    </recommendedName>
</protein>
<dbReference type="UniPathway" id="UPA00053">
    <property type="reaction ID" value="UER00084"/>
</dbReference>
<dbReference type="NCBIfam" id="NF009395">
    <property type="entry name" value="PRK12755.1"/>
    <property type="match status" value="1"/>
</dbReference>
<dbReference type="GO" id="GO:0009423">
    <property type="term" value="P:chorismate biosynthetic process"/>
    <property type="evidence" value="ECO:0007669"/>
    <property type="project" value="UniProtKB-UniPathway"/>
</dbReference>
<dbReference type="NCBIfam" id="TIGR00034">
    <property type="entry name" value="aroFGH"/>
    <property type="match status" value="1"/>
</dbReference>
<dbReference type="InterPro" id="IPR006218">
    <property type="entry name" value="DAHP1/KDSA"/>
</dbReference>
<dbReference type="Pfam" id="PF00793">
    <property type="entry name" value="DAHP_synth_1"/>
    <property type="match status" value="1"/>
</dbReference>
<comment type="catalytic activity">
    <reaction evidence="7 8">
        <text>D-erythrose 4-phosphate + phosphoenolpyruvate + H2O = 7-phospho-2-dehydro-3-deoxy-D-arabino-heptonate + phosphate</text>
        <dbReference type="Rhea" id="RHEA:14717"/>
        <dbReference type="ChEBI" id="CHEBI:15377"/>
        <dbReference type="ChEBI" id="CHEBI:16897"/>
        <dbReference type="ChEBI" id="CHEBI:43474"/>
        <dbReference type="ChEBI" id="CHEBI:58394"/>
        <dbReference type="ChEBI" id="CHEBI:58702"/>
        <dbReference type="EC" id="2.5.1.54"/>
    </reaction>
</comment>
<evidence type="ECO:0000256" key="2">
    <source>
        <dbReference type="ARBA" id="ARBA00004688"/>
    </source>
</evidence>
<accession>A0A367YSS4</accession>
<feature type="domain" description="DAHP synthetase I/KDSA" evidence="10">
    <location>
        <begin position="54"/>
        <end position="349"/>
    </location>
</feature>
<dbReference type="FunFam" id="3.20.20.70:FF:000005">
    <property type="entry name" value="Phospho-2-dehydro-3-deoxyheptonate aldolase"/>
    <property type="match status" value="1"/>
</dbReference>
<comment type="function">
    <text evidence="1 8">Stereospecific condensation of phosphoenolpyruvate (PEP) and D-erythrose-4-phosphate (E4P) giving rise to 3-deoxy-D-arabino-heptulosonate-7-phosphate (DAHP).</text>
</comment>
<feature type="region of interest" description="Disordered" evidence="9">
    <location>
        <begin position="1"/>
        <end position="31"/>
    </location>
</feature>